<dbReference type="InterPro" id="IPR002569">
    <property type="entry name" value="Met_Sox_Rdtase_MsrA_dom"/>
</dbReference>
<evidence type="ECO:0000256" key="4">
    <source>
        <dbReference type="HAMAP-Rule" id="MF_01401"/>
    </source>
</evidence>
<dbReference type="OrthoDB" id="4174719at2"/>
<dbReference type="InterPro" id="IPR036509">
    <property type="entry name" value="Met_Sox_Rdtase_MsrA_sf"/>
</dbReference>
<accession>A0A3P7PR98</accession>
<dbReference type="Pfam" id="PF01625">
    <property type="entry name" value="PMSR"/>
    <property type="match status" value="1"/>
</dbReference>
<name>A0A3P7PR98_9FIRM</name>
<dbReference type="GO" id="GO:0008113">
    <property type="term" value="F:peptide-methionine (S)-S-oxide reductase activity"/>
    <property type="evidence" value="ECO:0007669"/>
    <property type="project" value="UniProtKB-UniRule"/>
</dbReference>
<dbReference type="GO" id="GO:0033744">
    <property type="term" value="F:L-methionine:thioredoxin-disulfide S-oxidoreductase activity"/>
    <property type="evidence" value="ECO:0007669"/>
    <property type="project" value="RHEA"/>
</dbReference>
<dbReference type="Gene3D" id="3.30.1060.10">
    <property type="entry name" value="Peptide methionine sulphoxide reductase MsrA"/>
    <property type="match status" value="1"/>
</dbReference>
<dbReference type="EMBL" id="LR130778">
    <property type="protein sequence ID" value="VDN46847.1"/>
    <property type="molecule type" value="Genomic_DNA"/>
</dbReference>
<dbReference type="KEGG" id="cbar:PATL70BA_0971"/>
<comment type="function">
    <text evidence="4">Has an important function as a repair enzyme for proteins that have been inactivated by oxidation. Catalyzes the reversible oxidation-reduction of methionine sulfoxide in proteins to methionine.</text>
</comment>
<keyword evidence="7" id="KW-1185">Reference proteome</keyword>
<dbReference type="PANTHER" id="PTHR42799:SF2">
    <property type="entry name" value="MITOCHONDRIAL PEPTIDE METHIONINE SULFOXIDE REDUCTASE"/>
    <property type="match status" value="1"/>
</dbReference>
<sequence>MKEIVFAGGCFWGVEAYFKLIDGVVTSTVGYANGHKENPTYEEVCSKKTGHSEACYLTYDEDKISLAELLKAYWAIVDPTVLNRQGPDVGEQYRTGIYFTDQEDLEIINTSKLEEQKKYSAPIVTEIQPLTKFWDAEAYHQDYLEKNPYGYCHIPLDEIRKKMNKS</sequence>
<dbReference type="RefSeq" id="WP_125136281.1">
    <property type="nucleotide sequence ID" value="NZ_LR130778.1"/>
</dbReference>
<dbReference type="InterPro" id="IPR050162">
    <property type="entry name" value="MsrA_MetSO_reductase"/>
</dbReference>
<comment type="catalytic activity">
    <reaction evidence="2 4">
        <text>L-methionyl-[protein] + [thioredoxin]-disulfide + H2O = L-methionyl-(S)-S-oxide-[protein] + [thioredoxin]-dithiol</text>
        <dbReference type="Rhea" id="RHEA:14217"/>
        <dbReference type="Rhea" id="RHEA-COMP:10698"/>
        <dbReference type="Rhea" id="RHEA-COMP:10700"/>
        <dbReference type="Rhea" id="RHEA-COMP:12313"/>
        <dbReference type="Rhea" id="RHEA-COMP:12315"/>
        <dbReference type="ChEBI" id="CHEBI:15377"/>
        <dbReference type="ChEBI" id="CHEBI:16044"/>
        <dbReference type="ChEBI" id="CHEBI:29950"/>
        <dbReference type="ChEBI" id="CHEBI:44120"/>
        <dbReference type="ChEBI" id="CHEBI:50058"/>
        <dbReference type="EC" id="1.8.4.11"/>
    </reaction>
</comment>
<reference evidence="6 7" key="1">
    <citation type="submission" date="2018-09" db="EMBL/GenBank/DDBJ databases">
        <authorList>
            <person name="Postec A."/>
        </authorList>
    </citation>
    <scope>NUCLEOTIDE SEQUENCE [LARGE SCALE GENOMIC DNA]</scope>
    <source>
        <strain evidence="6">70B-A</strain>
    </source>
</reference>
<dbReference type="EC" id="1.8.4.11" evidence="4"/>
<evidence type="ECO:0000256" key="3">
    <source>
        <dbReference type="ARBA" id="ARBA00048782"/>
    </source>
</evidence>
<evidence type="ECO:0000259" key="5">
    <source>
        <dbReference type="Pfam" id="PF01625"/>
    </source>
</evidence>
<organism evidence="6 7">
    <name type="scientific">Petrocella atlantisensis</name>
    <dbReference type="NCBI Taxonomy" id="2173034"/>
    <lineage>
        <taxon>Bacteria</taxon>
        <taxon>Bacillati</taxon>
        <taxon>Bacillota</taxon>
        <taxon>Clostridia</taxon>
        <taxon>Lachnospirales</taxon>
        <taxon>Vallitaleaceae</taxon>
        <taxon>Petrocella</taxon>
    </lineage>
</organism>
<dbReference type="Proteomes" id="UP000279029">
    <property type="component" value="Chromosome"/>
</dbReference>
<protein>
    <recommendedName>
        <fullName evidence="4">Peptide methionine sulfoxide reductase MsrA</fullName>
        <shortName evidence="4">Protein-methionine-S-oxide reductase</shortName>
        <ecNumber evidence="4">1.8.4.11</ecNumber>
    </recommendedName>
    <alternativeName>
        <fullName evidence="4">Peptide-methionine (S)-S-oxide reductase</fullName>
        <shortName evidence="4">Peptide Met(O) reductase</shortName>
    </alternativeName>
</protein>
<dbReference type="AlphaFoldDB" id="A0A3P7PR98"/>
<dbReference type="PANTHER" id="PTHR42799">
    <property type="entry name" value="MITOCHONDRIAL PEPTIDE METHIONINE SULFOXIDE REDUCTASE"/>
    <property type="match status" value="1"/>
</dbReference>
<evidence type="ECO:0000313" key="6">
    <source>
        <dbReference type="EMBL" id="VDN46847.1"/>
    </source>
</evidence>
<dbReference type="SUPFAM" id="SSF55068">
    <property type="entry name" value="Peptide methionine sulfoxide reductase"/>
    <property type="match status" value="1"/>
</dbReference>
<evidence type="ECO:0000256" key="1">
    <source>
        <dbReference type="ARBA" id="ARBA00023002"/>
    </source>
</evidence>
<proteinExistence type="inferred from homology"/>
<evidence type="ECO:0000313" key="7">
    <source>
        <dbReference type="Proteomes" id="UP000279029"/>
    </source>
</evidence>
<dbReference type="HAMAP" id="MF_01401">
    <property type="entry name" value="MsrA"/>
    <property type="match status" value="1"/>
</dbReference>
<keyword evidence="1 4" id="KW-0560">Oxidoreductase</keyword>
<gene>
    <name evidence="4 6" type="primary">msrA</name>
    <name evidence="6" type="ORF">PATL70BA_0971</name>
</gene>
<feature type="domain" description="Peptide methionine sulphoxide reductase MsrA" evidence="5">
    <location>
        <begin position="3"/>
        <end position="153"/>
    </location>
</feature>
<dbReference type="GO" id="GO:0034599">
    <property type="term" value="P:cellular response to oxidative stress"/>
    <property type="evidence" value="ECO:0007669"/>
    <property type="project" value="TreeGrafter"/>
</dbReference>
<dbReference type="NCBIfam" id="TIGR00401">
    <property type="entry name" value="msrA"/>
    <property type="match status" value="1"/>
</dbReference>
<comment type="catalytic activity">
    <reaction evidence="3 4">
        <text>[thioredoxin]-disulfide + L-methionine + H2O = L-methionine (S)-S-oxide + [thioredoxin]-dithiol</text>
        <dbReference type="Rhea" id="RHEA:19993"/>
        <dbReference type="Rhea" id="RHEA-COMP:10698"/>
        <dbReference type="Rhea" id="RHEA-COMP:10700"/>
        <dbReference type="ChEBI" id="CHEBI:15377"/>
        <dbReference type="ChEBI" id="CHEBI:29950"/>
        <dbReference type="ChEBI" id="CHEBI:50058"/>
        <dbReference type="ChEBI" id="CHEBI:57844"/>
        <dbReference type="ChEBI" id="CHEBI:58772"/>
        <dbReference type="EC" id="1.8.4.11"/>
    </reaction>
</comment>
<feature type="active site" evidence="4">
    <location>
        <position position="10"/>
    </location>
</feature>
<comment type="similarity">
    <text evidence="4">Belongs to the MsrA Met sulfoxide reductase family.</text>
</comment>
<evidence type="ECO:0000256" key="2">
    <source>
        <dbReference type="ARBA" id="ARBA00047806"/>
    </source>
</evidence>
<dbReference type="GO" id="GO:0005737">
    <property type="term" value="C:cytoplasm"/>
    <property type="evidence" value="ECO:0007669"/>
    <property type="project" value="TreeGrafter"/>
</dbReference>